<reference evidence="3 4" key="1">
    <citation type="submission" date="2024-06" db="EMBL/GenBank/DDBJ databases">
        <authorList>
            <person name="Chen R.Y."/>
        </authorList>
    </citation>
    <scope>NUCLEOTIDE SEQUENCE [LARGE SCALE GENOMIC DNA]</scope>
    <source>
        <strain evidence="3 4">D2</strain>
    </source>
</reference>
<dbReference type="Gene3D" id="1.10.10.10">
    <property type="entry name" value="Winged helix-like DNA-binding domain superfamily/Winged helix DNA-binding domain"/>
    <property type="match status" value="1"/>
</dbReference>
<evidence type="ECO:0000256" key="1">
    <source>
        <dbReference type="SAM" id="MobiDB-lite"/>
    </source>
</evidence>
<dbReference type="InterPro" id="IPR040198">
    <property type="entry name" value="Fido_containing"/>
</dbReference>
<proteinExistence type="predicted"/>
<dbReference type="RefSeq" id="WP_350402520.1">
    <property type="nucleotide sequence ID" value="NZ_JBELOE010000255.1"/>
</dbReference>
<feature type="domain" description="Fido" evidence="2">
    <location>
        <begin position="220"/>
        <end position="360"/>
    </location>
</feature>
<comment type="caution">
    <text evidence="3">The sequence shown here is derived from an EMBL/GenBank/DDBJ whole genome shotgun (WGS) entry which is preliminary data.</text>
</comment>
<evidence type="ECO:0000313" key="3">
    <source>
        <dbReference type="EMBL" id="MER2493235.1"/>
    </source>
</evidence>
<dbReference type="InterPro" id="IPR036597">
    <property type="entry name" value="Fido-like_dom_sf"/>
</dbReference>
<dbReference type="InterPro" id="IPR003812">
    <property type="entry name" value="Fido"/>
</dbReference>
<organism evidence="3 4">
    <name type="scientific">Catenovulum sediminis</name>
    <dbReference type="NCBI Taxonomy" id="1740262"/>
    <lineage>
        <taxon>Bacteria</taxon>
        <taxon>Pseudomonadati</taxon>
        <taxon>Pseudomonadota</taxon>
        <taxon>Gammaproteobacteria</taxon>
        <taxon>Alteromonadales</taxon>
        <taxon>Alteromonadaceae</taxon>
        <taxon>Catenovulum</taxon>
    </lineage>
</organism>
<evidence type="ECO:0000259" key="2">
    <source>
        <dbReference type="PROSITE" id="PS51459"/>
    </source>
</evidence>
<dbReference type="InterPro" id="IPR036388">
    <property type="entry name" value="WH-like_DNA-bd_sf"/>
</dbReference>
<dbReference type="PANTHER" id="PTHR13504:SF38">
    <property type="entry name" value="FIDO DOMAIN-CONTAINING PROTEIN"/>
    <property type="match status" value="1"/>
</dbReference>
<dbReference type="EMBL" id="JBELOE010000255">
    <property type="protein sequence ID" value="MER2493235.1"/>
    <property type="molecule type" value="Genomic_DNA"/>
</dbReference>
<feature type="region of interest" description="Disordered" evidence="1">
    <location>
        <begin position="54"/>
        <end position="80"/>
    </location>
</feature>
<name>A0ABV1RKI0_9ALTE</name>
<sequence length="456" mass="52510">MTKAENNILLYIQNSEQPVQLAQLEIAFQTQSRRTIQRTIKRLIDNQQIKKIGQGRSTAYTANQSHKSHKQAETQPPTDINYTDYIPLTPASREIIKYLNQPEQTREPISYQLEFLQEYTPNQTYYLSASTREQLKRLGSTNTGQQPAGTFGREIYSRLLIDLSWASSHLEGNTYSKLDTIELIEHGKIAQGKNALETQMILNHKNAIELLIENASELGFNRYTITNLHSALSENLLPNPADEGRIRIHTVEIGKSVYKPISGAKQIENILDIILEKTEKISDPFEQAFFTMVHIPYLQPFADVNKRVSRLAANIPLIKQNYCPLTFLDVPEKAYSAAMLGVYELTRIDLLKDLFIWAYERSSKEYIAIKQSLAEPDPIRLIYRDIIKKTVFEIVTHPDEDAETMIENIIEQQKINRQDKPALKEQINQEIARLHEGVLARYGLTPSQYKTYRRKM</sequence>
<feature type="compositionally biased region" description="Polar residues" evidence="1">
    <location>
        <begin position="54"/>
        <end position="65"/>
    </location>
</feature>
<evidence type="ECO:0000313" key="4">
    <source>
        <dbReference type="Proteomes" id="UP001467690"/>
    </source>
</evidence>
<dbReference type="PROSITE" id="PS51459">
    <property type="entry name" value="FIDO"/>
    <property type="match status" value="1"/>
</dbReference>
<dbReference type="Pfam" id="PF02661">
    <property type="entry name" value="Fic"/>
    <property type="match status" value="1"/>
</dbReference>
<dbReference type="PANTHER" id="PTHR13504">
    <property type="entry name" value="FIDO DOMAIN-CONTAINING PROTEIN DDB_G0283145"/>
    <property type="match status" value="1"/>
</dbReference>
<dbReference type="Proteomes" id="UP001467690">
    <property type="component" value="Unassembled WGS sequence"/>
</dbReference>
<dbReference type="SUPFAM" id="SSF140931">
    <property type="entry name" value="Fic-like"/>
    <property type="match status" value="1"/>
</dbReference>
<protein>
    <submittedName>
        <fullName evidence="3">Fic family protein</fullName>
    </submittedName>
</protein>
<dbReference type="Gene3D" id="1.10.3290.10">
    <property type="entry name" value="Fido-like domain"/>
    <property type="match status" value="1"/>
</dbReference>
<gene>
    <name evidence="3" type="ORF">ABS311_15235</name>
</gene>
<keyword evidence="4" id="KW-1185">Reference proteome</keyword>
<accession>A0ABV1RKI0</accession>